<sequence>MKNKNILIAITLIAAGFTSPVFAQTNCPIKIDSTFDCAKYLEQEIRKKYPNRVRRVGNTLEIKPSAGPAKIFKNIDSDSDDFRSYQLIKYFADVDYSLLVTTYYEGGTYELIDMKTGKLTNVGGDAVLSPDQQRIAVAHADIEAGYAPNVLSVYLITPSGLIKELDLRPNDWGAEDLNWESNSSISFNRRHWKKDEIVKTKHKLQFQGKDIKMQGKWLADVKLPL</sequence>
<evidence type="ECO:0000256" key="1">
    <source>
        <dbReference type="SAM" id="SignalP"/>
    </source>
</evidence>
<protein>
    <submittedName>
        <fullName evidence="2">Uncharacterized protein</fullName>
    </submittedName>
</protein>
<dbReference type="EMBL" id="JBHLXJ010000004">
    <property type="protein sequence ID" value="MFC0349150.1"/>
    <property type="molecule type" value="Genomic_DNA"/>
</dbReference>
<name>A0ABV6IBD8_9BURK</name>
<organism evidence="2 3">
    <name type="scientific">Undibacterium danionis</name>
    <dbReference type="NCBI Taxonomy" id="1812100"/>
    <lineage>
        <taxon>Bacteria</taxon>
        <taxon>Pseudomonadati</taxon>
        <taxon>Pseudomonadota</taxon>
        <taxon>Betaproteobacteria</taxon>
        <taxon>Burkholderiales</taxon>
        <taxon>Oxalobacteraceae</taxon>
        <taxon>Undibacterium</taxon>
    </lineage>
</organism>
<feature type="signal peptide" evidence="1">
    <location>
        <begin position="1"/>
        <end position="23"/>
    </location>
</feature>
<proteinExistence type="predicted"/>
<keyword evidence="1" id="KW-0732">Signal</keyword>
<comment type="caution">
    <text evidence="2">The sequence shown here is derived from an EMBL/GenBank/DDBJ whole genome shotgun (WGS) entry which is preliminary data.</text>
</comment>
<dbReference type="RefSeq" id="WP_390210529.1">
    <property type="nucleotide sequence ID" value="NZ_JBHLXJ010000004.1"/>
</dbReference>
<evidence type="ECO:0000313" key="3">
    <source>
        <dbReference type="Proteomes" id="UP001589844"/>
    </source>
</evidence>
<keyword evidence="3" id="KW-1185">Reference proteome</keyword>
<feature type="chain" id="PRO_5045297151" evidence="1">
    <location>
        <begin position="24"/>
        <end position="225"/>
    </location>
</feature>
<reference evidence="2 3" key="1">
    <citation type="submission" date="2024-09" db="EMBL/GenBank/DDBJ databases">
        <authorList>
            <person name="Sun Q."/>
            <person name="Mori K."/>
        </authorList>
    </citation>
    <scope>NUCLEOTIDE SEQUENCE [LARGE SCALE GENOMIC DNA]</scope>
    <source>
        <strain evidence="2 3">CCM 8677</strain>
    </source>
</reference>
<evidence type="ECO:0000313" key="2">
    <source>
        <dbReference type="EMBL" id="MFC0349150.1"/>
    </source>
</evidence>
<dbReference type="Proteomes" id="UP001589844">
    <property type="component" value="Unassembled WGS sequence"/>
</dbReference>
<gene>
    <name evidence="2" type="ORF">ACFFJH_04990</name>
</gene>
<accession>A0ABV6IBD8</accession>